<dbReference type="Pfam" id="PF02631">
    <property type="entry name" value="RecX_HTH2"/>
    <property type="match status" value="1"/>
</dbReference>
<comment type="similarity">
    <text evidence="2 5">Belongs to the RecX family.</text>
</comment>
<dbReference type="Gene3D" id="1.10.10.10">
    <property type="entry name" value="Winged helix-like DNA-binding domain superfamily/Winged helix DNA-binding domain"/>
    <property type="match status" value="2"/>
</dbReference>
<evidence type="ECO:0000256" key="2">
    <source>
        <dbReference type="ARBA" id="ARBA00009695"/>
    </source>
</evidence>
<accession>A0A940DKM9</accession>
<dbReference type="PANTHER" id="PTHR33602">
    <property type="entry name" value="REGULATORY PROTEIN RECX FAMILY PROTEIN"/>
    <property type="match status" value="1"/>
</dbReference>
<reference evidence="9" key="2">
    <citation type="journal article" date="2021" name="PeerJ">
        <title>Extensive microbial diversity within the chicken gut microbiome revealed by metagenomics and culture.</title>
        <authorList>
            <person name="Gilroy R."/>
            <person name="Ravi A."/>
            <person name="Getino M."/>
            <person name="Pursley I."/>
            <person name="Horton D.L."/>
            <person name="Alikhan N.F."/>
            <person name="Baker D."/>
            <person name="Gharbi K."/>
            <person name="Hall N."/>
            <person name="Watson M."/>
            <person name="Adriaenssens E.M."/>
            <person name="Foster-Nyarko E."/>
            <person name="Jarju S."/>
            <person name="Secka A."/>
            <person name="Antonio M."/>
            <person name="Oren A."/>
            <person name="Chaudhuri R.R."/>
            <person name="La Ragione R."/>
            <person name="Hildebrand F."/>
            <person name="Pallen M.J."/>
        </authorList>
    </citation>
    <scope>NUCLEOTIDE SEQUENCE</scope>
    <source>
        <strain evidence="9">3924</strain>
    </source>
</reference>
<name>A0A940DKM9_9BACT</name>
<evidence type="ECO:0000256" key="5">
    <source>
        <dbReference type="HAMAP-Rule" id="MF_01114"/>
    </source>
</evidence>
<dbReference type="InterPro" id="IPR053925">
    <property type="entry name" value="RecX_HTH_3rd"/>
</dbReference>
<dbReference type="InterPro" id="IPR036388">
    <property type="entry name" value="WH-like_DNA-bd_sf"/>
</dbReference>
<evidence type="ECO:0000256" key="4">
    <source>
        <dbReference type="ARBA" id="ARBA00022490"/>
    </source>
</evidence>
<feature type="domain" description="RecX first three-helical" evidence="8">
    <location>
        <begin position="11"/>
        <end position="48"/>
    </location>
</feature>
<evidence type="ECO:0000256" key="1">
    <source>
        <dbReference type="ARBA" id="ARBA00004496"/>
    </source>
</evidence>
<evidence type="ECO:0000313" key="9">
    <source>
        <dbReference type="EMBL" id="MBO8440246.1"/>
    </source>
</evidence>
<dbReference type="InterPro" id="IPR003783">
    <property type="entry name" value="Regulatory_RecX"/>
</dbReference>
<gene>
    <name evidence="5" type="primary">recX</name>
    <name evidence="9" type="ORF">IAC51_06300</name>
</gene>
<evidence type="ECO:0000313" key="10">
    <source>
        <dbReference type="Proteomes" id="UP000712007"/>
    </source>
</evidence>
<dbReference type="PANTHER" id="PTHR33602:SF1">
    <property type="entry name" value="REGULATORY PROTEIN RECX FAMILY PROTEIN"/>
    <property type="match status" value="1"/>
</dbReference>
<evidence type="ECO:0000259" key="6">
    <source>
        <dbReference type="Pfam" id="PF02631"/>
    </source>
</evidence>
<dbReference type="Proteomes" id="UP000712007">
    <property type="component" value="Unassembled WGS sequence"/>
</dbReference>
<comment type="caution">
    <text evidence="9">The sequence shown here is derived from an EMBL/GenBank/DDBJ whole genome shotgun (WGS) entry which is preliminary data.</text>
</comment>
<feature type="domain" description="RecX third three-helical" evidence="7">
    <location>
        <begin position="104"/>
        <end position="149"/>
    </location>
</feature>
<evidence type="ECO:0000256" key="3">
    <source>
        <dbReference type="ARBA" id="ARBA00018111"/>
    </source>
</evidence>
<protein>
    <recommendedName>
        <fullName evidence="3 5">Regulatory protein RecX</fullName>
    </recommendedName>
</protein>
<dbReference type="AlphaFoldDB" id="A0A940DKM9"/>
<dbReference type="InterPro" id="IPR053924">
    <property type="entry name" value="RecX_HTH_2nd"/>
</dbReference>
<evidence type="ECO:0000259" key="8">
    <source>
        <dbReference type="Pfam" id="PF21982"/>
    </source>
</evidence>
<feature type="domain" description="RecX second three-helical" evidence="6">
    <location>
        <begin position="55"/>
        <end position="96"/>
    </location>
</feature>
<dbReference type="Pfam" id="PF21981">
    <property type="entry name" value="RecX_HTH3"/>
    <property type="match status" value="1"/>
</dbReference>
<reference evidence="9" key="1">
    <citation type="submission" date="2020-10" db="EMBL/GenBank/DDBJ databases">
        <authorList>
            <person name="Gilroy R."/>
        </authorList>
    </citation>
    <scope>NUCLEOTIDE SEQUENCE</scope>
    <source>
        <strain evidence="9">3924</strain>
    </source>
</reference>
<dbReference type="InterPro" id="IPR053926">
    <property type="entry name" value="RecX_HTH_1st"/>
</dbReference>
<dbReference type="GO" id="GO:0005737">
    <property type="term" value="C:cytoplasm"/>
    <property type="evidence" value="ECO:0007669"/>
    <property type="project" value="UniProtKB-SubCell"/>
</dbReference>
<organism evidence="9 10">
    <name type="scientific">Candidatus Aphodosoma intestinipullorum</name>
    <dbReference type="NCBI Taxonomy" id="2840674"/>
    <lineage>
        <taxon>Bacteria</taxon>
        <taxon>Pseudomonadati</taxon>
        <taxon>Bacteroidota</taxon>
        <taxon>Bacteroidia</taxon>
        <taxon>Bacteroidales</taxon>
        <taxon>Candidatus Aphodosoma</taxon>
    </lineage>
</organism>
<comment type="function">
    <text evidence="5">Modulates RecA activity.</text>
</comment>
<dbReference type="Pfam" id="PF21982">
    <property type="entry name" value="RecX_HTH1"/>
    <property type="match status" value="1"/>
</dbReference>
<comment type="subcellular location">
    <subcellularLocation>
        <location evidence="1 5">Cytoplasm</location>
    </subcellularLocation>
</comment>
<dbReference type="GO" id="GO:0006282">
    <property type="term" value="P:regulation of DNA repair"/>
    <property type="evidence" value="ECO:0007669"/>
    <property type="project" value="UniProtKB-UniRule"/>
</dbReference>
<sequence length="152" mass="17909">MKELLFVKLLNKAAAYCTSAERCRSEVAEKLRQWGMSGEESEAVIEKLERERFIDERRYAKAYVHDKFNYNKWGRRKISLMLFAKGIADDIVEEALQTIDDEAYEETLYRLLEAKLGTMKWSDTRERNAKLMRYAAGRGFESGLIYEVLKRF</sequence>
<dbReference type="HAMAP" id="MF_01114">
    <property type="entry name" value="RecX"/>
    <property type="match status" value="1"/>
</dbReference>
<keyword evidence="4 5" id="KW-0963">Cytoplasm</keyword>
<evidence type="ECO:0000259" key="7">
    <source>
        <dbReference type="Pfam" id="PF21981"/>
    </source>
</evidence>
<proteinExistence type="inferred from homology"/>
<dbReference type="EMBL" id="JADIMV010000108">
    <property type="protein sequence ID" value="MBO8440246.1"/>
    <property type="molecule type" value="Genomic_DNA"/>
</dbReference>